<comment type="caution">
    <text evidence="3">The sequence shown here is derived from an EMBL/GenBank/DDBJ whole genome shotgun (WGS) entry which is preliminary data.</text>
</comment>
<dbReference type="EMBL" id="PYLY01000023">
    <property type="protein sequence ID" value="PSU03476.1"/>
    <property type="molecule type" value="Genomic_DNA"/>
</dbReference>
<name>A0A2T3HWT7_9GAMM</name>
<reference evidence="3 4" key="1">
    <citation type="submission" date="2018-03" db="EMBL/GenBank/DDBJ databases">
        <title>Whole genome sequencing of Histamine producing bacteria.</title>
        <authorList>
            <person name="Butler K."/>
        </authorList>
    </citation>
    <scope>NUCLEOTIDE SEQUENCE [LARGE SCALE GENOMIC DNA]</scope>
    <source>
        <strain evidence="3 4">DSM 23343</strain>
    </source>
</reference>
<feature type="compositionally biased region" description="Acidic residues" evidence="1">
    <location>
        <begin position="287"/>
        <end position="307"/>
    </location>
</feature>
<gene>
    <name evidence="3" type="ORF">C0W81_11960</name>
</gene>
<dbReference type="OrthoDB" id="6064888at2"/>
<evidence type="ECO:0000256" key="1">
    <source>
        <dbReference type="SAM" id="MobiDB-lite"/>
    </source>
</evidence>
<evidence type="ECO:0000313" key="3">
    <source>
        <dbReference type="EMBL" id="PSU03476.1"/>
    </source>
</evidence>
<dbReference type="SUPFAM" id="SSF53300">
    <property type="entry name" value="vWA-like"/>
    <property type="match status" value="1"/>
</dbReference>
<feature type="region of interest" description="Disordered" evidence="1">
    <location>
        <begin position="223"/>
        <end position="369"/>
    </location>
</feature>
<protein>
    <submittedName>
        <fullName evidence="3">VWA domain-containing protein</fullName>
    </submittedName>
</protein>
<dbReference type="Pfam" id="PF13519">
    <property type="entry name" value="VWA_2"/>
    <property type="match status" value="1"/>
</dbReference>
<sequence length="690" mass="75397">MYQSILNSLPLYIGAISNDLNVDVTFSGSGAYCAPVGSKWQINIPLFDVDNAEARAAAYAYALHECGHINYTNFAVLKDLINTQKSKSEISLKKRISNIFEDTYIERELSKEYAGAYKRLSEMRTWLQDEDEKKNPDASNLPLSSQILNFIYTYSFFAANNYTCYKALLDENEVLLVEQLGNDAVLELKSVLNGVKQLASSQDCMDLTDRVYDILEKLKDVIRDQQQQQQQQQDQQGGNDSEDDTAQGDSDSGDSQDDDSNSDDSQSGGDNSQNNDQGDDSQSGDSQGDDNSQDDQGDDNSQDDQGDDSQSGDSQGDDNSQDDQGDDSQSGNSQGDDNSQDKNADNNNSSDSTNMGDQGYKSDDSTANQKPLTQEQVDDAIDALNDIISGNAELPNSDAGDALAEKLGKQSEDDQASGKVKASDYTTDSKVNSAITYRSLKGNSLGAKTLHRIADTQSVFVRQRLQGLIAAKQRKVVSRKSAGKRMIGNAGTRMAQGDYKVFRQELTRKLTNTAITILLDDSGSMKNEKGQVAASATLALIKALEPINFVSTSVETFGTESSSNIVYKVKDFNESANQCADRLSEHLAYGGGYTPLLTGLWSGLRSISQRKEARKILIVITDGEPDQRTQCTELINRIRTSDGVEVFGIGIGDANTLVKPLFGEQYAVSIKKIDQLASEIFKLSEQILFS</sequence>
<feature type="compositionally biased region" description="Low complexity" evidence="1">
    <location>
        <begin position="224"/>
        <end position="236"/>
    </location>
</feature>
<feature type="compositionally biased region" description="Acidic residues" evidence="1">
    <location>
        <begin position="315"/>
        <end position="326"/>
    </location>
</feature>
<feature type="compositionally biased region" description="Acidic residues" evidence="1">
    <location>
        <begin position="240"/>
        <end position="262"/>
    </location>
</feature>
<feature type="compositionally biased region" description="Low complexity" evidence="1">
    <location>
        <begin position="263"/>
        <end position="286"/>
    </location>
</feature>
<dbReference type="PANTHER" id="PTHR41248:SF1">
    <property type="entry name" value="NORD PROTEIN"/>
    <property type="match status" value="1"/>
</dbReference>
<proteinExistence type="predicted"/>
<dbReference type="PROSITE" id="PS50234">
    <property type="entry name" value="VWFA"/>
    <property type="match status" value="1"/>
</dbReference>
<dbReference type="InterPro" id="IPR036465">
    <property type="entry name" value="vWFA_dom_sf"/>
</dbReference>
<feature type="compositionally biased region" description="Low complexity" evidence="1">
    <location>
        <begin position="327"/>
        <end position="337"/>
    </location>
</feature>
<dbReference type="RefSeq" id="WP_105030065.1">
    <property type="nucleotide sequence ID" value="NZ_MSCC01000004.1"/>
</dbReference>
<dbReference type="InterPro" id="IPR002035">
    <property type="entry name" value="VWF_A"/>
</dbReference>
<dbReference type="PANTHER" id="PTHR41248">
    <property type="entry name" value="NORD PROTEIN"/>
    <property type="match status" value="1"/>
</dbReference>
<accession>A0A2T3HWT7</accession>
<evidence type="ECO:0000313" key="4">
    <source>
        <dbReference type="Proteomes" id="UP000241858"/>
    </source>
</evidence>
<dbReference type="Proteomes" id="UP000241858">
    <property type="component" value="Unassembled WGS sequence"/>
</dbReference>
<feature type="compositionally biased region" description="Low complexity" evidence="1">
    <location>
        <begin position="345"/>
        <end position="357"/>
    </location>
</feature>
<dbReference type="Gene3D" id="3.40.50.410">
    <property type="entry name" value="von Willebrand factor, type A domain"/>
    <property type="match status" value="1"/>
</dbReference>
<dbReference type="SMART" id="SM00327">
    <property type="entry name" value="VWA"/>
    <property type="match status" value="1"/>
</dbReference>
<organism evidence="3 4">
    <name type="scientific">Photobacterium aquimaris</name>
    <dbReference type="NCBI Taxonomy" id="512643"/>
    <lineage>
        <taxon>Bacteria</taxon>
        <taxon>Pseudomonadati</taxon>
        <taxon>Pseudomonadota</taxon>
        <taxon>Gammaproteobacteria</taxon>
        <taxon>Vibrionales</taxon>
        <taxon>Vibrionaceae</taxon>
        <taxon>Photobacterium</taxon>
    </lineage>
</organism>
<feature type="domain" description="VWFA" evidence="2">
    <location>
        <begin position="514"/>
        <end position="687"/>
    </location>
</feature>
<dbReference type="AlphaFoldDB" id="A0A2T3HWT7"/>
<dbReference type="InterPro" id="IPR051928">
    <property type="entry name" value="NorD/CobT"/>
</dbReference>
<evidence type="ECO:0000259" key="2">
    <source>
        <dbReference type="PROSITE" id="PS50234"/>
    </source>
</evidence>